<evidence type="ECO:0000256" key="2">
    <source>
        <dbReference type="SAM" id="MobiDB-lite"/>
    </source>
</evidence>
<dbReference type="OrthoDB" id="10068793at2759"/>
<evidence type="ECO:0000313" key="5">
    <source>
        <dbReference type="EMBL" id="TEB24108.1"/>
    </source>
</evidence>
<dbReference type="Pfam" id="PF13598">
    <property type="entry name" value="DUF4139"/>
    <property type="match status" value="1"/>
</dbReference>
<dbReference type="InterPro" id="IPR025554">
    <property type="entry name" value="DUF4140"/>
</dbReference>
<evidence type="ECO:0000256" key="1">
    <source>
        <dbReference type="SAM" id="Coils"/>
    </source>
</evidence>
<dbReference type="Pfam" id="PF13600">
    <property type="entry name" value="DUF4140"/>
    <property type="match status" value="1"/>
</dbReference>
<feature type="region of interest" description="Disordered" evidence="2">
    <location>
        <begin position="459"/>
        <end position="479"/>
    </location>
</feature>
<organism evidence="5 6">
    <name type="scientific">Coprinellus micaceus</name>
    <name type="common">Glistening ink-cap mushroom</name>
    <name type="synonym">Coprinus micaceus</name>
    <dbReference type="NCBI Taxonomy" id="71717"/>
    <lineage>
        <taxon>Eukaryota</taxon>
        <taxon>Fungi</taxon>
        <taxon>Dikarya</taxon>
        <taxon>Basidiomycota</taxon>
        <taxon>Agaricomycotina</taxon>
        <taxon>Agaricomycetes</taxon>
        <taxon>Agaricomycetidae</taxon>
        <taxon>Agaricales</taxon>
        <taxon>Agaricineae</taxon>
        <taxon>Psathyrellaceae</taxon>
        <taxon>Coprinellus</taxon>
    </lineage>
</organism>
<accession>A0A4Y7SR34</accession>
<dbReference type="InterPro" id="IPR011935">
    <property type="entry name" value="CHP02231"/>
</dbReference>
<comment type="caution">
    <text evidence="5">The sequence shown here is derived from an EMBL/GenBank/DDBJ whole genome shotgun (WGS) entry which is preliminary data.</text>
</comment>
<dbReference type="EMBL" id="QPFP01000070">
    <property type="protein sequence ID" value="TEB24108.1"/>
    <property type="molecule type" value="Genomic_DNA"/>
</dbReference>
<dbReference type="PANTHER" id="PTHR31005:SF8">
    <property type="entry name" value="DUF4139 DOMAIN-CONTAINING PROTEIN"/>
    <property type="match status" value="1"/>
</dbReference>
<reference evidence="5 6" key="1">
    <citation type="journal article" date="2019" name="Nat. Ecol. Evol.">
        <title>Megaphylogeny resolves global patterns of mushroom evolution.</title>
        <authorList>
            <person name="Varga T."/>
            <person name="Krizsan K."/>
            <person name="Foldi C."/>
            <person name="Dima B."/>
            <person name="Sanchez-Garcia M."/>
            <person name="Sanchez-Ramirez S."/>
            <person name="Szollosi G.J."/>
            <person name="Szarkandi J.G."/>
            <person name="Papp V."/>
            <person name="Albert L."/>
            <person name="Andreopoulos W."/>
            <person name="Angelini C."/>
            <person name="Antonin V."/>
            <person name="Barry K.W."/>
            <person name="Bougher N.L."/>
            <person name="Buchanan P."/>
            <person name="Buyck B."/>
            <person name="Bense V."/>
            <person name="Catcheside P."/>
            <person name="Chovatia M."/>
            <person name="Cooper J."/>
            <person name="Damon W."/>
            <person name="Desjardin D."/>
            <person name="Finy P."/>
            <person name="Geml J."/>
            <person name="Haridas S."/>
            <person name="Hughes K."/>
            <person name="Justo A."/>
            <person name="Karasinski D."/>
            <person name="Kautmanova I."/>
            <person name="Kiss B."/>
            <person name="Kocsube S."/>
            <person name="Kotiranta H."/>
            <person name="LaButti K.M."/>
            <person name="Lechner B.E."/>
            <person name="Liimatainen K."/>
            <person name="Lipzen A."/>
            <person name="Lukacs Z."/>
            <person name="Mihaltcheva S."/>
            <person name="Morgado L.N."/>
            <person name="Niskanen T."/>
            <person name="Noordeloos M.E."/>
            <person name="Ohm R.A."/>
            <person name="Ortiz-Santana B."/>
            <person name="Ovrebo C."/>
            <person name="Racz N."/>
            <person name="Riley R."/>
            <person name="Savchenko A."/>
            <person name="Shiryaev A."/>
            <person name="Soop K."/>
            <person name="Spirin V."/>
            <person name="Szebenyi C."/>
            <person name="Tomsovsky M."/>
            <person name="Tulloss R.E."/>
            <person name="Uehling J."/>
            <person name="Grigoriev I.V."/>
            <person name="Vagvolgyi C."/>
            <person name="Papp T."/>
            <person name="Martin F.M."/>
            <person name="Miettinen O."/>
            <person name="Hibbett D.S."/>
            <person name="Nagy L.G."/>
        </authorList>
    </citation>
    <scope>NUCLEOTIDE SEQUENCE [LARGE SCALE GENOMIC DNA]</scope>
    <source>
        <strain evidence="5 6">FP101781</strain>
    </source>
</reference>
<sequence length="780" mass="82613">MVFGANPASETPGPAIFSGGLFGRTDSDPPRPLFPSTDDDRSDGESEAKAEPDTTDIKLGRGQSNEGKIVSVSVYFNRAEVARSYKFHATAGQHQVRVSGLPTVLDESSIRVEGHGSAIVQDVTVSKKDPTPTRKAKPAPKEVPKTSPKLDELEAKSSDLFSELERYKKTLMALDWYLEGHTRQASTIQSGSSNTVAAPNITPLAVLPLLDEYNAAAEKYDGKANAIRRQLKKLEAEIEDERKNVEKAAWESGEPKAKESKVDRKTLARVTVGIYAEEDTEVELVLKYFVSGTGWDAVYDVRASTTSKENPVEIMYKAAIQQFTGEDWTDVSITLETATPSSLFSVQSLPSLAPWNITLYKPPPPPAFPPPQPPVAFRQSVFGAVQNPDITQATTGGIFGGGGAFGASRSAVGGGLFGSPPSNATGGGLFGAFGQSTTGSFGANPPNAGTTFFGATHAPSAGGSPFGGGGANPPQREPEPLAVSKADVTSQGSVNATFRVPGTISIPSDGASHNVTIVSLTPTAKLAWMAVPSVDARAHLTARITNDSEFTLLKGVANVFVDGTFVTKSTIPLVSPEVAFTLSLGYVYCSSRSSSSYSSPSVSLSLDPSIRLAYPPPLKKHSTSGLLTKTSLTSFTQRITIHNTKSVGIENLKILTRIPVSLDSQINVKLIEPLLPLPPQSTNGNTPSVGEKAAPRVRVKEGVIARWHPWAFSEGGGVSVSAKNEKSAGLSEDEDETGAVEHLGKDGKIEWLCKVDAKAKLELTLRFEVGVPISEIAIGL</sequence>
<feature type="domain" description="DUF4140" evidence="4">
    <location>
        <begin position="72"/>
        <end position="171"/>
    </location>
</feature>
<feature type="compositionally biased region" description="Basic and acidic residues" evidence="2">
    <location>
        <begin position="43"/>
        <end position="59"/>
    </location>
</feature>
<dbReference type="STRING" id="71717.A0A4Y7SR34"/>
<feature type="compositionally biased region" description="Basic and acidic residues" evidence="2">
    <location>
        <begin position="139"/>
        <end position="149"/>
    </location>
</feature>
<dbReference type="InterPro" id="IPR037291">
    <property type="entry name" value="DUF4139"/>
</dbReference>
<evidence type="ECO:0000259" key="4">
    <source>
        <dbReference type="Pfam" id="PF13600"/>
    </source>
</evidence>
<dbReference type="AlphaFoldDB" id="A0A4Y7SR34"/>
<feature type="region of interest" description="Disordered" evidence="2">
    <location>
        <begin position="1"/>
        <end position="63"/>
    </location>
</feature>
<feature type="coiled-coil region" evidence="1">
    <location>
        <begin position="210"/>
        <end position="251"/>
    </location>
</feature>
<keyword evidence="1" id="KW-0175">Coiled coil</keyword>
<dbReference type="NCBIfam" id="TIGR02231">
    <property type="entry name" value="mucoidy inhibitor MuiA family protein"/>
    <property type="match status" value="1"/>
</dbReference>
<evidence type="ECO:0000259" key="3">
    <source>
        <dbReference type="Pfam" id="PF13598"/>
    </source>
</evidence>
<protein>
    <recommendedName>
        <fullName evidence="7">Mucoidy inhibitor A</fullName>
    </recommendedName>
</protein>
<feature type="domain" description="DUF4139" evidence="3">
    <location>
        <begin position="286"/>
        <end position="673"/>
    </location>
</feature>
<dbReference type="Proteomes" id="UP000298030">
    <property type="component" value="Unassembled WGS sequence"/>
</dbReference>
<dbReference type="PANTHER" id="PTHR31005">
    <property type="entry name" value="DUF4139 DOMAIN-CONTAINING PROTEIN"/>
    <property type="match status" value="1"/>
</dbReference>
<name>A0A4Y7SR34_COPMI</name>
<keyword evidence="6" id="KW-1185">Reference proteome</keyword>
<evidence type="ECO:0008006" key="7">
    <source>
        <dbReference type="Google" id="ProtNLM"/>
    </source>
</evidence>
<feature type="region of interest" description="Disordered" evidence="2">
    <location>
        <begin position="127"/>
        <end position="149"/>
    </location>
</feature>
<proteinExistence type="predicted"/>
<gene>
    <name evidence="5" type="ORF">FA13DRAFT_1391296</name>
</gene>
<evidence type="ECO:0000313" key="6">
    <source>
        <dbReference type="Proteomes" id="UP000298030"/>
    </source>
</evidence>